<protein>
    <submittedName>
        <fullName evidence="3">Uncharacterized protein</fullName>
    </submittedName>
</protein>
<evidence type="ECO:0000313" key="3">
    <source>
        <dbReference type="EMBL" id="QGU94437.1"/>
    </source>
</evidence>
<sequence length="299" mass="34575">MKKKSLILIPLMIIILIFLIIVNKGSSTKLVREELNNTQNNKSESILVESTPKEQKASMQEKKEEKPQLVNLDDKAILSLINSAQESFFKVTRGVKALDDRYGMLSEEFNSPEKLQKYLDLYWTKNAAEDIIKFIGAKYINNKYCIILGDASEFDILNGKILKKKQDKDTIYLTIRAYWFDEAENKNFELKFENNKWLVDYFEGSFGVIGESKEIKSTEVTPERAVQIVLELTADKSENTAAFDREEVRDGVKYYVIQVFDNMPTHTAARGWYFVNSKDGIVYEWDLASDKLNLIKKKK</sequence>
<keyword evidence="4" id="KW-1185">Reference proteome</keyword>
<dbReference type="Gene3D" id="3.10.450.420">
    <property type="match status" value="1"/>
</dbReference>
<dbReference type="EMBL" id="CP046522">
    <property type="protein sequence ID" value="QGU94437.1"/>
    <property type="molecule type" value="Genomic_DNA"/>
</dbReference>
<feature type="compositionally biased region" description="Basic and acidic residues" evidence="1">
    <location>
        <begin position="51"/>
        <end position="65"/>
    </location>
</feature>
<dbReference type="Pfam" id="PF16800">
    <property type="entry name" value="Endopep_inhib"/>
    <property type="match status" value="1"/>
</dbReference>
<dbReference type="InterPro" id="IPR053749">
    <property type="entry name" value="TA_system-associated_sf"/>
</dbReference>
<reference evidence="3 4" key="1">
    <citation type="submission" date="2019-12" db="EMBL/GenBank/DDBJ databases">
        <title>Genome sequenceing of Clostridium bovifaecis.</title>
        <authorList>
            <person name="Yao Y."/>
        </authorList>
    </citation>
    <scope>NUCLEOTIDE SEQUENCE [LARGE SCALE GENOMIC DNA]</scope>
    <source>
        <strain evidence="3 4">BXX</strain>
    </source>
</reference>
<organism evidence="3 4">
    <name type="scientific">Clostridium bovifaecis</name>
    <dbReference type="NCBI Taxonomy" id="2184719"/>
    <lineage>
        <taxon>Bacteria</taxon>
        <taxon>Bacillati</taxon>
        <taxon>Bacillota</taxon>
        <taxon>Clostridia</taxon>
        <taxon>Eubacteriales</taxon>
        <taxon>Clostridiaceae</taxon>
        <taxon>Clostridium</taxon>
    </lineage>
</organism>
<dbReference type="InterPro" id="IPR031841">
    <property type="entry name" value="Endopep_inhib"/>
</dbReference>
<dbReference type="Proteomes" id="UP000422764">
    <property type="component" value="Chromosome"/>
</dbReference>
<dbReference type="AlphaFoldDB" id="A0A6I6F113"/>
<keyword evidence="2" id="KW-0472">Membrane</keyword>
<evidence type="ECO:0000256" key="1">
    <source>
        <dbReference type="SAM" id="MobiDB-lite"/>
    </source>
</evidence>
<feature type="transmembrane region" description="Helical" evidence="2">
    <location>
        <begin position="6"/>
        <end position="22"/>
    </location>
</feature>
<name>A0A6I6F113_9CLOT</name>
<evidence type="ECO:0000256" key="2">
    <source>
        <dbReference type="SAM" id="Phobius"/>
    </source>
</evidence>
<evidence type="ECO:0000313" key="4">
    <source>
        <dbReference type="Proteomes" id="UP000422764"/>
    </source>
</evidence>
<proteinExistence type="predicted"/>
<keyword evidence="2" id="KW-1133">Transmembrane helix</keyword>
<keyword evidence="2" id="KW-0812">Transmembrane</keyword>
<accession>A0A6I6F113</accession>
<feature type="region of interest" description="Disordered" evidence="1">
    <location>
        <begin position="42"/>
        <end position="65"/>
    </location>
</feature>
<gene>
    <name evidence="3" type="ORF">GOM49_04365</name>
</gene>